<dbReference type="AlphaFoldDB" id="A0A9D1MKL2"/>
<comment type="caution">
    <text evidence="1">The sequence shown here is derived from an EMBL/GenBank/DDBJ whole genome shotgun (WGS) entry which is preliminary data.</text>
</comment>
<protein>
    <submittedName>
        <fullName evidence="1">Uncharacterized protein</fullName>
    </submittedName>
</protein>
<proteinExistence type="predicted"/>
<dbReference type="EMBL" id="DVNE01000046">
    <property type="protein sequence ID" value="HIU61976.1"/>
    <property type="molecule type" value="Genomic_DNA"/>
</dbReference>
<dbReference type="Proteomes" id="UP000824110">
    <property type="component" value="Unassembled WGS sequence"/>
</dbReference>
<evidence type="ECO:0000313" key="1">
    <source>
        <dbReference type="EMBL" id="HIU61976.1"/>
    </source>
</evidence>
<evidence type="ECO:0000313" key="2">
    <source>
        <dbReference type="Proteomes" id="UP000824110"/>
    </source>
</evidence>
<sequence>MNRTIAGAEFELRSLLGAFAGAEFLNRRAKPAVRLLSRGAHAAIFRTALVPRKNRVSGGGVSPSGQIS</sequence>
<reference evidence="1" key="2">
    <citation type="journal article" date="2021" name="PeerJ">
        <title>Extensive microbial diversity within the chicken gut microbiome revealed by metagenomics and culture.</title>
        <authorList>
            <person name="Gilroy R."/>
            <person name="Ravi A."/>
            <person name="Getino M."/>
            <person name="Pursley I."/>
            <person name="Horton D.L."/>
            <person name="Alikhan N.F."/>
            <person name="Baker D."/>
            <person name="Gharbi K."/>
            <person name="Hall N."/>
            <person name="Watson M."/>
            <person name="Adriaenssens E.M."/>
            <person name="Foster-Nyarko E."/>
            <person name="Jarju S."/>
            <person name="Secka A."/>
            <person name="Antonio M."/>
            <person name="Oren A."/>
            <person name="Chaudhuri R.R."/>
            <person name="La Ragione R."/>
            <person name="Hildebrand F."/>
            <person name="Pallen M.J."/>
        </authorList>
    </citation>
    <scope>NUCLEOTIDE SEQUENCE</scope>
    <source>
        <strain evidence="1">CHK195-12923</strain>
    </source>
</reference>
<accession>A0A9D1MKL2</accession>
<gene>
    <name evidence="1" type="ORF">IAB69_04955</name>
</gene>
<name>A0A9D1MKL2_9FIRM</name>
<reference evidence="1" key="1">
    <citation type="submission" date="2020-10" db="EMBL/GenBank/DDBJ databases">
        <authorList>
            <person name="Gilroy R."/>
        </authorList>
    </citation>
    <scope>NUCLEOTIDE SEQUENCE</scope>
    <source>
        <strain evidence="1">CHK195-12923</strain>
    </source>
</reference>
<organism evidence="1 2">
    <name type="scientific">Candidatus Coproplasma excrementigallinarum</name>
    <dbReference type="NCBI Taxonomy" id="2840747"/>
    <lineage>
        <taxon>Bacteria</taxon>
        <taxon>Bacillati</taxon>
        <taxon>Bacillota</taxon>
        <taxon>Clostridia</taxon>
        <taxon>Eubacteriales</taxon>
        <taxon>Candidatus Coproplasma</taxon>
    </lineage>
</organism>